<reference evidence="9 10" key="1">
    <citation type="submission" date="2016-11" db="EMBL/GenBank/DDBJ databases">
        <authorList>
            <person name="Jaros S."/>
            <person name="Januszkiewicz K."/>
            <person name="Wedrychowicz H."/>
        </authorList>
    </citation>
    <scope>NUCLEOTIDE SEQUENCE [LARGE SCALE GENOMIC DNA]</scope>
    <source>
        <strain evidence="9 10">DSM 14828</strain>
    </source>
</reference>
<dbReference type="GO" id="GO:0006083">
    <property type="term" value="P:acetate metabolic process"/>
    <property type="evidence" value="ECO:0007669"/>
    <property type="project" value="TreeGrafter"/>
</dbReference>
<dbReference type="PROSITE" id="PS01075">
    <property type="entry name" value="ACETATE_KINASE_1"/>
    <property type="match status" value="1"/>
</dbReference>
<gene>
    <name evidence="7" type="primary">ackA</name>
    <name evidence="9" type="ORF">SAMN02746064_00074</name>
</gene>
<evidence type="ECO:0000256" key="2">
    <source>
        <dbReference type="ARBA" id="ARBA00022490"/>
    </source>
</evidence>
<feature type="site" description="Transition state stabilizer" evidence="7">
    <location>
        <position position="180"/>
    </location>
</feature>
<feature type="active site" description="Proton donor/acceptor" evidence="7">
    <location>
        <position position="148"/>
    </location>
</feature>
<keyword evidence="7" id="KW-0460">Magnesium</keyword>
<feature type="site" description="Transition state stabilizer" evidence="7">
    <location>
        <position position="241"/>
    </location>
</feature>
<dbReference type="GO" id="GO:0005737">
    <property type="term" value="C:cytoplasm"/>
    <property type="evidence" value="ECO:0007669"/>
    <property type="project" value="UniProtKB-SubCell"/>
</dbReference>
<keyword evidence="3 7" id="KW-0808">Transferase</keyword>
<dbReference type="InterPro" id="IPR004372">
    <property type="entry name" value="Ac/propionate_kinase"/>
</dbReference>
<evidence type="ECO:0000256" key="6">
    <source>
        <dbReference type="ARBA" id="ARBA00022840"/>
    </source>
</evidence>
<evidence type="ECO:0000256" key="3">
    <source>
        <dbReference type="ARBA" id="ARBA00022679"/>
    </source>
</evidence>
<evidence type="ECO:0000256" key="7">
    <source>
        <dbReference type="HAMAP-Rule" id="MF_00020"/>
    </source>
</evidence>
<dbReference type="GO" id="GO:0005524">
    <property type="term" value="F:ATP binding"/>
    <property type="evidence" value="ECO:0007669"/>
    <property type="project" value="UniProtKB-KW"/>
</dbReference>
<evidence type="ECO:0000256" key="8">
    <source>
        <dbReference type="RuleBase" id="RU003835"/>
    </source>
</evidence>
<proteinExistence type="inferred from homology"/>
<comment type="similarity">
    <text evidence="1 7 8">Belongs to the acetokinase family.</text>
</comment>
<evidence type="ECO:0000256" key="4">
    <source>
        <dbReference type="ARBA" id="ARBA00022741"/>
    </source>
</evidence>
<dbReference type="Proteomes" id="UP000184251">
    <property type="component" value="Unassembled WGS sequence"/>
</dbReference>
<comment type="cofactor">
    <cofactor evidence="7">
        <name>Mg(2+)</name>
        <dbReference type="ChEBI" id="CHEBI:18420"/>
    </cofactor>
    <cofactor evidence="7">
        <name>Mn(2+)</name>
        <dbReference type="ChEBI" id="CHEBI:29035"/>
    </cofactor>
    <text evidence="7">Mg(2+). Can also accept Mn(2+).</text>
</comment>
<dbReference type="InterPro" id="IPR023865">
    <property type="entry name" value="Aliphatic_acid_kinase_CS"/>
</dbReference>
<dbReference type="Pfam" id="PF00871">
    <property type="entry name" value="Acetate_kinase"/>
    <property type="match status" value="1"/>
</dbReference>
<keyword evidence="5 7" id="KW-0418">Kinase</keyword>
<dbReference type="PROSITE" id="PS01076">
    <property type="entry name" value="ACETATE_KINASE_2"/>
    <property type="match status" value="1"/>
</dbReference>
<dbReference type="EMBL" id="FQTU01000001">
    <property type="protein sequence ID" value="SHE27422.1"/>
    <property type="molecule type" value="Genomic_DNA"/>
</dbReference>
<dbReference type="OrthoDB" id="9802453at2"/>
<feature type="binding site" evidence="7">
    <location>
        <position position="91"/>
    </location>
    <ligand>
        <name>substrate</name>
    </ligand>
</feature>
<evidence type="ECO:0000256" key="5">
    <source>
        <dbReference type="ARBA" id="ARBA00022777"/>
    </source>
</evidence>
<dbReference type="Gene3D" id="3.30.420.40">
    <property type="match status" value="2"/>
</dbReference>
<keyword evidence="4 7" id="KW-0547">Nucleotide-binding</keyword>
<comment type="pathway">
    <text evidence="7">Metabolic intermediate biosynthesis; acetyl-CoA biosynthesis; acetyl-CoA from acetate: step 1/2.</text>
</comment>
<dbReference type="RefSeq" id="WP_073269082.1">
    <property type="nucleotide sequence ID" value="NZ_FQTU01000001.1"/>
</dbReference>
<dbReference type="PRINTS" id="PR00471">
    <property type="entry name" value="ACETATEKNASE"/>
</dbReference>
<keyword evidence="6 7" id="KW-0067">ATP-binding</keyword>
<feature type="binding site" evidence="7">
    <location>
        <begin position="283"/>
        <end position="285"/>
    </location>
    <ligand>
        <name>ATP</name>
        <dbReference type="ChEBI" id="CHEBI:30616"/>
    </ligand>
</feature>
<dbReference type="PANTHER" id="PTHR21060">
    <property type="entry name" value="ACETATE KINASE"/>
    <property type="match status" value="1"/>
</dbReference>
<feature type="binding site" evidence="7">
    <location>
        <position position="7"/>
    </location>
    <ligand>
        <name>Mg(2+)</name>
        <dbReference type="ChEBI" id="CHEBI:18420"/>
    </ligand>
</feature>
<dbReference type="UniPathway" id="UPA00340">
    <property type="reaction ID" value="UER00458"/>
</dbReference>
<evidence type="ECO:0000313" key="9">
    <source>
        <dbReference type="EMBL" id="SHE27422.1"/>
    </source>
</evidence>
<accession>A0A1M4S5D4</accession>
<dbReference type="GO" id="GO:0006085">
    <property type="term" value="P:acetyl-CoA biosynthetic process"/>
    <property type="evidence" value="ECO:0007669"/>
    <property type="project" value="UniProtKB-UniRule"/>
</dbReference>
<keyword evidence="10" id="KW-1185">Reference proteome</keyword>
<protein>
    <recommendedName>
        <fullName evidence="7">Acetate kinase</fullName>
        <ecNumber evidence="7">2.7.2.1</ecNumber>
    </recommendedName>
    <alternativeName>
        <fullName evidence="7">Acetokinase</fullName>
    </alternativeName>
</protein>
<sequence>MNLLVINCGSSSLKYQLINMEDESVMAKGLVEKIGLETGIFTHSPSGKHKIVQKESIPNHTVALNMVMTALTESKYGVIDSLSEITAIGHRIVHGGEYYSESVLIDDNVMEALEKCIELAPLHNPANITGVNACKELLPEVPQVAVFDTAFHQSMPSEAYTYPLPYEYYEKYKVRKYGFHGTSHKYVSNRTAAFLGKSIEDLKIITCHLGNGASIAAVKNGHSVDTTMGFTPLEGLAMGTRCGSIDPSIVTFLMEKEKLSTDEIYDILNKESGVLGISGVSSDFRDIEAAAENGNKRAILAIDVFNYKVKTSIGAYAAAMDGVDAIVFTAGLGENSASNRKAICEGLSYLGITIDDERNKIRGEENMISTTDSKVKVLVIPTDEEMAIARDTKDIVKGNVLDKALS</sequence>
<dbReference type="GO" id="GO:0000287">
    <property type="term" value="F:magnesium ion binding"/>
    <property type="evidence" value="ECO:0007669"/>
    <property type="project" value="UniProtKB-UniRule"/>
</dbReference>
<comment type="catalytic activity">
    <reaction evidence="7">
        <text>acetate + ATP = acetyl phosphate + ADP</text>
        <dbReference type="Rhea" id="RHEA:11352"/>
        <dbReference type="ChEBI" id="CHEBI:22191"/>
        <dbReference type="ChEBI" id="CHEBI:30089"/>
        <dbReference type="ChEBI" id="CHEBI:30616"/>
        <dbReference type="ChEBI" id="CHEBI:456216"/>
        <dbReference type="EC" id="2.7.2.1"/>
    </reaction>
</comment>
<comment type="subcellular location">
    <subcellularLocation>
        <location evidence="7">Cytoplasm</location>
    </subcellularLocation>
</comment>
<dbReference type="InterPro" id="IPR043129">
    <property type="entry name" value="ATPase_NBD"/>
</dbReference>
<dbReference type="PIRSF" id="PIRSF000722">
    <property type="entry name" value="Acetate_prop_kin"/>
    <property type="match status" value="1"/>
</dbReference>
<dbReference type="GO" id="GO:0008776">
    <property type="term" value="F:acetate kinase activity"/>
    <property type="evidence" value="ECO:0007669"/>
    <property type="project" value="UniProtKB-UniRule"/>
</dbReference>
<evidence type="ECO:0000256" key="1">
    <source>
        <dbReference type="ARBA" id="ARBA00008748"/>
    </source>
</evidence>
<dbReference type="CDD" id="cd24010">
    <property type="entry name" value="ASKHA_NBD_AcK_PK"/>
    <property type="match status" value="1"/>
</dbReference>
<comment type="function">
    <text evidence="7">Catalyzes the formation of acetyl phosphate from acetate and ATP. Can also catalyze the reverse reaction.</text>
</comment>
<feature type="binding site" evidence="7">
    <location>
        <begin position="208"/>
        <end position="212"/>
    </location>
    <ligand>
        <name>ATP</name>
        <dbReference type="ChEBI" id="CHEBI:30616"/>
    </ligand>
</feature>
<evidence type="ECO:0000313" key="10">
    <source>
        <dbReference type="Proteomes" id="UP000184251"/>
    </source>
</evidence>
<comment type="subunit">
    <text evidence="7">Homodimer.</text>
</comment>
<keyword evidence="7" id="KW-0479">Metal-binding</keyword>
<feature type="binding site" evidence="7">
    <location>
        <position position="14"/>
    </location>
    <ligand>
        <name>ATP</name>
        <dbReference type="ChEBI" id="CHEBI:30616"/>
    </ligand>
</feature>
<dbReference type="InterPro" id="IPR000890">
    <property type="entry name" value="Aliphatic_acid_kin_short-chain"/>
</dbReference>
<feature type="binding site" evidence="7">
    <location>
        <begin position="331"/>
        <end position="335"/>
    </location>
    <ligand>
        <name>ATP</name>
        <dbReference type="ChEBI" id="CHEBI:30616"/>
    </ligand>
</feature>
<dbReference type="EC" id="2.7.2.1" evidence="7"/>
<dbReference type="SUPFAM" id="SSF53067">
    <property type="entry name" value="Actin-like ATPase domain"/>
    <property type="match status" value="2"/>
</dbReference>
<dbReference type="HAMAP" id="MF_00020">
    <property type="entry name" value="Acetate_kinase"/>
    <property type="match status" value="1"/>
</dbReference>
<organism evidence="9 10">
    <name type="scientific">Alkalibacter saccharofermentans DSM 14828</name>
    <dbReference type="NCBI Taxonomy" id="1120975"/>
    <lineage>
        <taxon>Bacteria</taxon>
        <taxon>Bacillati</taxon>
        <taxon>Bacillota</taxon>
        <taxon>Clostridia</taxon>
        <taxon>Eubacteriales</taxon>
        <taxon>Eubacteriaceae</taxon>
        <taxon>Alkalibacter</taxon>
    </lineage>
</organism>
<dbReference type="PANTHER" id="PTHR21060:SF15">
    <property type="entry name" value="ACETATE KINASE-RELATED"/>
    <property type="match status" value="1"/>
</dbReference>
<keyword evidence="2 7" id="KW-0963">Cytoplasm</keyword>
<dbReference type="STRING" id="1120975.SAMN02746064_00074"/>
<name>A0A1M4S5D4_9FIRM</name>
<feature type="binding site" evidence="7">
    <location>
        <position position="384"/>
    </location>
    <ligand>
        <name>Mg(2+)</name>
        <dbReference type="ChEBI" id="CHEBI:18420"/>
    </ligand>
</feature>
<dbReference type="NCBIfam" id="TIGR00016">
    <property type="entry name" value="ackA"/>
    <property type="match status" value="1"/>
</dbReference>
<dbReference type="AlphaFoldDB" id="A0A1M4S5D4"/>